<keyword evidence="3 5" id="KW-1133">Transmembrane helix</keyword>
<evidence type="ECO:0000256" key="2">
    <source>
        <dbReference type="ARBA" id="ARBA00022692"/>
    </source>
</evidence>
<feature type="transmembrane region" description="Helical" evidence="5">
    <location>
        <begin position="60"/>
        <end position="83"/>
    </location>
</feature>
<reference evidence="8" key="1">
    <citation type="submission" date="2018-12" db="EMBL/GenBank/DDBJ databases">
        <title>Tengunoibacter tsumagoiensis gen. nov., sp. nov., Dictyobacter kobayashii sp. nov., D. alpinus sp. nov., and D. joshuensis sp. nov. and description of Dictyobacteraceae fam. nov. within the order Ktedonobacterales isolated from Tengu-no-mugimeshi.</title>
        <authorList>
            <person name="Wang C.M."/>
            <person name="Zheng Y."/>
            <person name="Sakai Y."/>
            <person name="Toyoda A."/>
            <person name="Minakuchi Y."/>
            <person name="Abe K."/>
            <person name="Yokota A."/>
            <person name="Yabe S."/>
        </authorList>
    </citation>
    <scope>NUCLEOTIDE SEQUENCE [LARGE SCALE GENOMIC DNA]</scope>
    <source>
        <strain evidence="8">Uno3</strain>
    </source>
</reference>
<keyword evidence="4 5" id="KW-0472">Membrane</keyword>
<dbReference type="RefSeq" id="WP_126579468.1">
    <property type="nucleotide sequence ID" value="NZ_BIFR01000001.1"/>
</dbReference>
<feature type="transmembrane region" description="Helical" evidence="5">
    <location>
        <begin position="143"/>
        <end position="165"/>
    </location>
</feature>
<evidence type="ECO:0000256" key="4">
    <source>
        <dbReference type="ARBA" id="ARBA00023136"/>
    </source>
</evidence>
<evidence type="ECO:0000313" key="7">
    <source>
        <dbReference type="EMBL" id="GCE11792.1"/>
    </source>
</evidence>
<dbReference type="EMBL" id="BIFR01000001">
    <property type="protein sequence ID" value="GCE11792.1"/>
    <property type="molecule type" value="Genomic_DNA"/>
</dbReference>
<keyword evidence="8" id="KW-1185">Reference proteome</keyword>
<evidence type="ECO:0000313" key="8">
    <source>
        <dbReference type="Proteomes" id="UP000287352"/>
    </source>
</evidence>
<feature type="transmembrane region" description="Helical" evidence="5">
    <location>
        <begin position="195"/>
        <end position="218"/>
    </location>
</feature>
<feature type="transmembrane region" description="Helical" evidence="5">
    <location>
        <begin position="410"/>
        <end position="434"/>
    </location>
</feature>
<dbReference type="OrthoDB" id="9806320at2"/>
<feature type="transmembrane region" description="Helical" evidence="5">
    <location>
        <begin position="243"/>
        <end position="261"/>
    </location>
</feature>
<feature type="domain" description="O-antigen ligase-related" evidence="6">
    <location>
        <begin position="273"/>
        <end position="427"/>
    </location>
</feature>
<comment type="subcellular location">
    <subcellularLocation>
        <location evidence="1">Membrane</location>
        <topology evidence="1">Multi-pass membrane protein</topology>
    </subcellularLocation>
</comment>
<dbReference type="PANTHER" id="PTHR37422">
    <property type="entry name" value="TEICHURONIC ACID BIOSYNTHESIS PROTEIN TUAE"/>
    <property type="match status" value="1"/>
</dbReference>
<dbReference type="InterPro" id="IPR007016">
    <property type="entry name" value="O-antigen_ligase-rel_domated"/>
</dbReference>
<evidence type="ECO:0000256" key="3">
    <source>
        <dbReference type="ARBA" id="ARBA00022989"/>
    </source>
</evidence>
<feature type="transmembrane region" description="Helical" evidence="5">
    <location>
        <begin position="103"/>
        <end position="122"/>
    </location>
</feature>
<feature type="transmembrane region" description="Helical" evidence="5">
    <location>
        <begin position="312"/>
        <end position="331"/>
    </location>
</feature>
<name>A0A401ZY88_9CHLR</name>
<protein>
    <recommendedName>
        <fullName evidence="6">O-antigen ligase-related domain-containing protein</fullName>
    </recommendedName>
</protein>
<gene>
    <name evidence="7" type="ORF">KTT_16510</name>
</gene>
<proteinExistence type="predicted"/>
<feature type="transmembrane region" description="Helical" evidence="5">
    <location>
        <begin position="482"/>
        <end position="500"/>
    </location>
</feature>
<dbReference type="GO" id="GO:0016020">
    <property type="term" value="C:membrane"/>
    <property type="evidence" value="ECO:0007669"/>
    <property type="project" value="UniProtKB-SubCell"/>
</dbReference>
<feature type="transmembrane region" description="Helical" evidence="5">
    <location>
        <begin position="29"/>
        <end position="48"/>
    </location>
</feature>
<feature type="transmembrane region" description="Helical" evidence="5">
    <location>
        <begin position="289"/>
        <end position="305"/>
    </location>
</feature>
<dbReference type="AlphaFoldDB" id="A0A401ZY88"/>
<dbReference type="InterPro" id="IPR051533">
    <property type="entry name" value="WaaL-like"/>
</dbReference>
<feature type="transmembrane region" description="Helical" evidence="5">
    <location>
        <begin position="171"/>
        <end position="188"/>
    </location>
</feature>
<sequence>MFNLRIENGQSTTSSGLRLWAGLQRWCTAANLIGLVAAFFALGCLIGLPKEDYSNLRLPLYLIVVVWVLIQPRVALYLLPFAIPWGSLDTGSGLTLKGYDADLLVGLLTVSWLLSFPLRPFLPSGQTTRGPLDRERFNLPIPIALTLGLLILLMLLSATVTSSLATSLKEIVKWLECAVILLLGTQYIRTRRQIWTLVLLITLAALSQSLLGYTQALFNLGPASFIRDATLRVYGTFGQPNPLAGYINVSLVMMIALVLLANNLRLQVLAGIAIVVLGGVEYYTLSKGGWLALVVALIAILLLGYPRLRPWIYTGLICMVALISAFLIGALPEKYLDPILLKAGIIDISFVQPTHASYANSERVAHWVAGVQMFLEHPFLGVGIGNYGVVYAPTYTVGIFVIPLGHAHNYYINMAAEAGIFALLALLAFLTTSFRAGARSFRRINQAYHHRRTQLKGLQHGLACSIPTLSVPALKRITPDRALAIGLLAALISVCVHNLVDNLYVHGMTILFALLLVLLIRLGGITLPTD</sequence>
<feature type="transmembrane region" description="Helical" evidence="5">
    <location>
        <begin position="506"/>
        <end position="527"/>
    </location>
</feature>
<keyword evidence="2 5" id="KW-0812">Transmembrane</keyword>
<evidence type="ECO:0000256" key="1">
    <source>
        <dbReference type="ARBA" id="ARBA00004141"/>
    </source>
</evidence>
<evidence type="ECO:0000259" key="6">
    <source>
        <dbReference type="Pfam" id="PF04932"/>
    </source>
</evidence>
<organism evidence="7 8">
    <name type="scientific">Tengunoibacter tsumagoiensis</name>
    <dbReference type="NCBI Taxonomy" id="2014871"/>
    <lineage>
        <taxon>Bacteria</taxon>
        <taxon>Bacillati</taxon>
        <taxon>Chloroflexota</taxon>
        <taxon>Ktedonobacteria</taxon>
        <taxon>Ktedonobacterales</taxon>
        <taxon>Dictyobacteraceae</taxon>
        <taxon>Tengunoibacter</taxon>
    </lineage>
</organism>
<dbReference type="PANTHER" id="PTHR37422:SF13">
    <property type="entry name" value="LIPOPOLYSACCHARIDE BIOSYNTHESIS PROTEIN PA4999-RELATED"/>
    <property type="match status" value="1"/>
</dbReference>
<accession>A0A401ZY88</accession>
<evidence type="ECO:0000256" key="5">
    <source>
        <dbReference type="SAM" id="Phobius"/>
    </source>
</evidence>
<feature type="transmembrane region" description="Helical" evidence="5">
    <location>
        <begin position="266"/>
        <end position="283"/>
    </location>
</feature>
<comment type="caution">
    <text evidence="7">The sequence shown here is derived from an EMBL/GenBank/DDBJ whole genome shotgun (WGS) entry which is preliminary data.</text>
</comment>
<dbReference type="Pfam" id="PF04932">
    <property type="entry name" value="Wzy_C"/>
    <property type="match status" value="1"/>
</dbReference>
<dbReference type="Proteomes" id="UP000287352">
    <property type="component" value="Unassembled WGS sequence"/>
</dbReference>